<accession>A0ABT1XE37</accession>
<dbReference type="Gene3D" id="3.30.700.10">
    <property type="entry name" value="Glycoprotein, Type 4 Pilin"/>
    <property type="match status" value="1"/>
</dbReference>
<dbReference type="Proteomes" id="UP001165267">
    <property type="component" value="Unassembled WGS sequence"/>
</dbReference>
<organism evidence="1 2">
    <name type="scientific">Limnobacter parvus</name>
    <dbReference type="NCBI Taxonomy" id="2939690"/>
    <lineage>
        <taxon>Bacteria</taxon>
        <taxon>Pseudomonadati</taxon>
        <taxon>Pseudomonadota</taxon>
        <taxon>Betaproteobacteria</taxon>
        <taxon>Burkholderiales</taxon>
        <taxon>Burkholderiaceae</taxon>
        <taxon>Limnobacter</taxon>
    </lineage>
</organism>
<comment type="caution">
    <text evidence="1">The sequence shown here is derived from an EMBL/GenBank/DDBJ whole genome shotgun (WGS) entry which is preliminary data.</text>
</comment>
<protein>
    <submittedName>
        <fullName evidence="1">Prepilin-type N-terminal cleavage/methylation domain-containing protein</fullName>
    </submittedName>
</protein>
<name>A0ABT1XE37_9BURK</name>
<dbReference type="NCBIfam" id="TIGR02532">
    <property type="entry name" value="IV_pilin_GFxxxE"/>
    <property type="match status" value="1"/>
</dbReference>
<gene>
    <name evidence="1" type="ORF">NSP04_00630</name>
</gene>
<dbReference type="Pfam" id="PF07963">
    <property type="entry name" value="N_methyl"/>
    <property type="match status" value="1"/>
</dbReference>
<sequence>MKHQNQSGFSLLELAIALAVLAILAGGVLKGRELLNSARVQATLTDIANLETALSAFQARYSALPGDFIAANAAGLGTDGGNGNGLIEGDESCDVFTHLQLSGFIQGDFTAGADASGNCTPASTMENQFNGNYLLSSTLQGPNSRANAMTLQLGNAVPVSQLAEIDRKLDDGNPLRGAVQVLSGEEDICTTTDGNWDEVEGEPCAGLYIIR</sequence>
<dbReference type="PROSITE" id="PS00409">
    <property type="entry name" value="PROKAR_NTER_METHYL"/>
    <property type="match status" value="1"/>
</dbReference>
<proteinExistence type="predicted"/>
<evidence type="ECO:0000313" key="1">
    <source>
        <dbReference type="EMBL" id="MCR2745149.1"/>
    </source>
</evidence>
<dbReference type="InterPro" id="IPR045584">
    <property type="entry name" value="Pilin-like"/>
</dbReference>
<dbReference type="InterPro" id="IPR012902">
    <property type="entry name" value="N_methyl_site"/>
</dbReference>
<dbReference type="RefSeq" id="WP_257510400.1">
    <property type="nucleotide sequence ID" value="NZ_JANKHG010000001.1"/>
</dbReference>
<reference evidence="1" key="1">
    <citation type="submission" date="2022-07" db="EMBL/GenBank/DDBJ databases">
        <authorList>
            <person name="Xamxidin M."/>
        </authorList>
    </citation>
    <scope>NUCLEOTIDE SEQUENCE</scope>
    <source>
        <strain evidence="1">YS8-69</strain>
    </source>
</reference>
<keyword evidence="2" id="KW-1185">Reference proteome</keyword>
<dbReference type="EMBL" id="JANKHG010000001">
    <property type="protein sequence ID" value="MCR2745149.1"/>
    <property type="molecule type" value="Genomic_DNA"/>
</dbReference>
<dbReference type="SUPFAM" id="SSF54523">
    <property type="entry name" value="Pili subunits"/>
    <property type="match status" value="1"/>
</dbReference>
<evidence type="ECO:0000313" key="2">
    <source>
        <dbReference type="Proteomes" id="UP001165267"/>
    </source>
</evidence>